<dbReference type="GO" id="GO:0016020">
    <property type="term" value="C:membrane"/>
    <property type="evidence" value="ECO:0007669"/>
    <property type="project" value="InterPro"/>
</dbReference>
<keyword evidence="8" id="KW-0406">Ion transport</keyword>
<dbReference type="GO" id="GO:0012505">
    <property type="term" value="C:endomembrane system"/>
    <property type="evidence" value="ECO:0007669"/>
    <property type="project" value="UniProtKB-SubCell"/>
</dbReference>
<evidence type="ECO:0000256" key="2">
    <source>
        <dbReference type="ARBA" id="ARBA00013242"/>
    </source>
</evidence>
<keyword evidence="3" id="KW-0813">Transport</keyword>
<proteinExistence type="evidence at transcript level"/>
<dbReference type="PANTHER" id="PTHR31998">
    <property type="entry name" value="K(+)-INSENSITIVE PYROPHOSPHATE-ENERGIZED PROTON PUMP"/>
    <property type="match status" value="1"/>
</dbReference>
<evidence type="ECO:0000256" key="7">
    <source>
        <dbReference type="ARBA" id="ARBA00022989"/>
    </source>
</evidence>
<accession>A0A6G7S622</accession>
<evidence type="ECO:0000256" key="9">
    <source>
        <dbReference type="ARBA" id="ARBA00023136"/>
    </source>
</evidence>
<evidence type="ECO:0000313" key="11">
    <source>
        <dbReference type="EMBL" id="QID05095.1"/>
    </source>
</evidence>
<feature type="transmembrane region" description="Helical" evidence="10">
    <location>
        <begin position="614"/>
        <end position="633"/>
    </location>
</feature>
<dbReference type="AlphaFoldDB" id="A0A6G7S622"/>
<dbReference type="EMBL" id="MN207486">
    <property type="protein sequence ID" value="QIJ96373.1"/>
    <property type="molecule type" value="Genomic_DNA"/>
</dbReference>
<dbReference type="InterPro" id="IPR004131">
    <property type="entry name" value="PPase-energised_H-pump"/>
</dbReference>
<feature type="transmembrane region" description="Helical" evidence="10">
    <location>
        <begin position="53"/>
        <end position="77"/>
    </location>
</feature>
<feature type="transmembrane region" description="Helical" evidence="10">
    <location>
        <begin position="715"/>
        <end position="734"/>
    </location>
</feature>
<feature type="transmembrane region" description="Helical" evidence="10">
    <location>
        <begin position="685"/>
        <end position="703"/>
    </location>
</feature>
<feature type="transmembrane region" description="Helical" evidence="10">
    <location>
        <begin position="394"/>
        <end position="411"/>
    </location>
</feature>
<dbReference type="Pfam" id="PF03030">
    <property type="entry name" value="H_PPase"/>
    <property type="match status" value="1"/>
</dbReference>
<evidence type="ECO:0000256" key="8">
    <source>
        <dbReference type="ARBA" id="ARBA00023065"/>
    </source>
</evidence>
<evidence type="ECO:0000256" key="5">
    <source>
        <dbReference type="ARBA" id="ARBA00022842"/>
    </source>
</evidence>
<organism evidence="12">
    <name type="scientific">Philasterides dicentrarchi</name>
    <dbReference type="NCBI Taxonomy" id="282688"/>
    <lineage>
        <taxon>Eukaryota</taxon>
        <taxon>Sar</taxon>
        <taxon>Alveolata</taxon>
        <taxon>Ciliophora</taxon>
        <taxon>Intramacronucleata</taxon>
        <taxon>Oligohymenophorea</taxon>
        <taxon>Scuticociliatia</taxon>
        <taxon>Philasterida</taxon>
        <taxon>Philasteridae</taxon>
        <taxon>Philasterides</taxon>
    </lineage>
</organism>
<protein>
    <recommendedName>
        <fullName evidence="2">H(+)-exporting diphosphatase</fullName>
        <ecNumber evidence="2">7.1.3.1</ecNumber>
    </recommendedName>
</protein>
<keyword evidence="6" id="KW-1278">Translocase</keyword>
<dbReference type="NCBIfam" id="TIGR01104">
    <property type="entry name" value="V_PPase"/>
    <property type="match status" value="1"/>
</dbReference>
<dbReference type="HAMAP" id="MF_01129">
    <property type="entry name" value="PPase_energized_pump"/>
    <property type="match status" value="1"/>
</dbReference>
<dbReference type="PIRSF" id="PIRSF001265">
    <property type="entry name" value="H+-PPase"/>
    <property type="match status" value="1"/>
</dbReference>
<keyword evidence="4 10" id="KW-0812">Transmembrane</keyword>
<dbReference type="NCBIfam" id="NF001960">
    <property type="entry name" value="PRK00733.3-5"/>
    <property type="match status" value="1"/>
</dbReference>
<evidence type="ECO:0000256" key="10">
    <source>
        <dbReference type="SAM" id="Phobius"/>
    </source>
</evidence>
<evidence type="ECO:0000256" key="4">
    <source>
        <dbReference type="ARBA" id="ARBA00022692"/>
    </source>
</evidence>
<dbReference type="EC" id="7.1.3.1" evidence="2"/>
<feature type="transmembrane region" description="Helical" evidence="10">
    <location>
        <begin position="239"/>
        <end position="257"/>
    </location>
</feature>
<keyword evidence="7 10" id="KW-1133">Transmembrane helix</keyword>
<feature type="transmembrane region" description="Helical" evidence="10">
    <location>
        <begin position="191"/>
        <end position="219"/>
    </location>
</feature>
<reference evidence="12" key="1">
    <citation type="submission" date="2019-07" db="EMBL/GenBank/DDBJ databases">
        <authorList>
            <person name="Folgueira I."/>
            <person name="Lamas J."/>
            <person name="Sueiro R."/>
            <person name="Leiro J."/>
        </authorList>
    </citation>
    <scope>NUCLEOTIDE SEQUENCE</scope>
    <source>
        <strain evidence="12">I1</strain>
    </source>
</reference>
<dbReference type="EMBL" id="MN193568">
    <property type="protein sequence ID" value="QID05095.1"/>
    <property type="molecule type" value="mRNA"/>
</dbReference>
<keyword evidence="5" id="KW-0460">Magnesium</keyword>
<feature type="transmembrane region" description="Helical" evidence="10">
    <location>
        <begin position="144"/>
        <end position="171"/>
    </location>
</feature>
<evidence type="ECO:0000256" key="3">
    <source>
        <dbReference type="ARBA" id="ARBA00022448"/>
    </source>
</evidence>
<feature type="transmembrane region" description="Helical" evidence="10">
    <location>
        <begin position="782"/>
        <end position="804"/>
    </location>
</feature>
<feature type="transmembrane region" description="Helical" evidence="10">
    <location>
        <begin position="418"/>
        <end position="438"/>
    </location>
</feature>
<feature type="transmembrane region" description="Helical" evidence="10">
    <location>
        <begin position="575"/>
        <end position="593"/>
    </location>
</feature>
<feature type="transmembrane region" description="Helical" evidence="10">
    <location>
        <begin position="343"/>
        <end position="365"/>
    </location>
</feature>
<dbReference type="NCBIfam" id="NF001953">
    <property type="entry name" value="PRK00733.2-1"/>
    <property type="match status" value="1"/>
</dbReference>
<evidence type="ECO:0000313" key="12">
    <source>
        <dbReference type="EMBL" id="QIJ96373.1"/>
    </source>
</evidence>
<feature type="transmembrane region" description="Helical" evidence="10">
    <location>
        <begin position="478"/>
        <end position="496"/>
    </location>
</feature>
<reference evidence="11" key="2">
    <citation type="submission" date="2019-07" db="EMBL/GenBank/DDBJ databases">
        <authorList>
            <person name="Folgueira I."/>
            <person name="Lamas J."/>
            <person name="Leiro J."/>
        </authorList>
    </citation>
    <scope>NUCLEOTIDE SEQUENCE</scope>
    <source>
        <strain evidence="11">I1</strain>
    </source>
</reference>
<dbReference type="GO" id="GO:0004427">
    <property type="term" value="F:inorganic diphosphate phosphatase activity"/>
    <property type="evidence" value="ECO:0007669"/>
    <property type="project" value="InterPro"/>
</dbReference>
<name>A0A6G7S622_9CILI</name>
<sequence length="810" mass="87596">MEKQIQGMAHRLVSMYKNLNSNTKAIMKLGFVFFPFALYILLSIFNFSTALKYLFMTLGLSSMGIIYSFYIMIDILTKETGTGEMQRIAKFITDGSEGYFKAQYGTIFKLSFIFCFAIMVVYYTRPTPVNQNEVESANIGNSAMALFSGLSFLCGAVCSAFSGFSGMWISVRANLRTAAAARRCYNDALTIAFKGGFFGAMINIALAIFGISLLFLIMYLYLFMKLGSEENVYQNIHEIPLLLIGFGFGASFVAMFAQLGGGIFTKAADVGADLIGKIEVGIPEDDPRNPAVIADLVGDNVGDCAGQAADLFESISAEIISAMILGATMANEAEFSVAQQISFMFFPLIVHCLDMFASTIGIFFVKTQQGLPQYIAGYERLEEPLDIMKKGYKVSMAIGTIGFVAICYKFLNPIKYPNAWICFTFCGFIGIIVSYLFIEVTQYYTDYNYGPVRSIVNASKTGHATNIIQGIAVGMESTGLPVIIIGVSVISSYFLGELSGITNEKGECIGGLFGTAIATMGMFCTGIFILSMSGFGPIADNAGGIVEMSEQPEDVRNITDKLDAVGNVTKANTKGYSVGSASLACFLLFSAFLDEINFISPIKITTVDITVPEIFIGGLLGSMTVFVFTSWAITSVGNAAQDVIMEVRRQFREKPEILENQALPDYKTCVEIVARAGLREMIKPGLFSVLTPILVGLLFRMIGSYKQQPLLGAQVIASYLMFSTATGILMALFLNNSGGAWDNSKKYVETGAAGGKGSETHKATVTGDTVGDPFKDTAGPSIHILIKLLSTITLVLAPIFIANVDTKSSS</sequence>
<evidence type="ECO:0000256" key="6">
    <source>
        <dbReference type="ARBA" id="ARBA00022967"/>
    </source>
</evidence>
<feature type="transmembrane region" description="Helical" evidence="10">
    <location>
        <begin position="106"/>
        <end position="124"/>
    </location>
</feature>
<dbReference type="GO" id="GO:0009678">
    <property type="term" value="F:diphosphate hydrolysis-driven proton transmembrane transporter activity"/>
    <property type="evidence" value="ECO:0007669"/>
    <property type="project" value="UniProtKB-EC"/>
</dbReference>
<evidence type="ECO:0000256" key="1">
    <source>
        <dbReference type="ARBA" id="ARBA00004127"/>
    </source>
</evidence>
<keyword evidence="9 10" id="KW-0472">Membrane</keyword>
<comment type="subcellular location">
    <subcellularLocation>
        <location evidence="1">Endomembrane system</location>
        <topology evidence="1">Multi-pass membrane protein</topology>
    </subcellularLocation>
</comment>
<feature type="transmembrane region" description="Helical" evidence="10">
    <location>
        <begin position="508"/>
        <end position="530"/>
    </location>
</feature>
<feature type="transmembrane region" description="Helical" evidence="10">
    <location>
        <begin position="25"/>
        <end position="47"/>
    </location>
</feature>